<evidence type="ECO:0000313" key="2">
    <source>
        <dbReference type="Proteomes" id="UP000031668"/>
    </source>
</evidence>
<name>A0A0C2J6P2_THEKT</name>
<dbReference type="EMBL" id="JWZT01000801">
    <property type="protein sequence ID" value="KII73489.1"/>
    <property type="molecule type" value="Genomic_DNA"/>
</dbReference>
<protein>
    <submittedName>
        <fullName evidence="1">Uncharacterized protein</fullName>
    </submittedName>
</protein>
<comment type="caution">
    <text evidence="1">The sequence shown here is derived from an EMBL/GenBank/DDBJ whole genome shotgun (WGS) entry which is preliminary data.</text>
</comment>
<sequence length="122" mass="14456">MNLVKTKPEFSRPAEYKNYKKRMVMTLFIFNKSNYMDKKIADDYVSSCDANSRTASSISNTTENSDTISDIRCIPDTLRHTIMNQYLEFRKIGSWFNLVYEYKFIYGDINSKFTDLKFLSKY</sequence>
<reference evidence="1 2" key="1">
    <citation type="journal article" date="2014" name="Genome Biol. Evol.">
        <title>The genome of the myxosporean Thelohanellus kitauei shows adaptations to nutrient acquisition within its fish host.</title>
        <authorList>
            <person name="Yang Y."/>
            <person name="Xiong J."/>
            <person name="Zhou Z."/>
            <person name="Huo F."/>
            <person name="Miao W."/>
            <person name="Ran C."/>
            <person name="Liu Y."/>
            <person name="Zhang J."/>
            <person name="Feng J."/>
            <person name="Wang M."/>
            <person name="Wang M."/>
            <person name="Wang L."/>
            <person name="Yao B."/>
        </authorList>
    </citation>
    <scope>NUCLEOTIDE SEQUENCE [LARGE SCALE GENOMIC DNA]</scope>
    <source>
        <strain evidence="1">Wuqing</strain>
    </source>
</reference>
<dbReference type="Proteomes" id="UP000031668">
    <property type="component" value="Unassembled WGS sequence"/>
</dbReference>
<evidence type="ECO:0000313" key="1">
    <source>
        <dbReference type="EMBL" id="KII73489.1"/>
    </source>
</evidence>
<dbReference type="AlphaFoldDB" id="A0A0C2J6P2"/>
<gene>
    <name evidence="1" type="ORF">RF11_13755</name>
</gene>
<proteinExistence type="predicted"/>
<accession>A0A0C2J6P2</accession>
<keyword evidence="2" id="KW-1185">Reference proteome</keyword>
<organism evidence="1 2">
    <name type="scientific">Thelohanellus kitauei</name>
    <name type="common">Myxosporean</name>
    <dbReference type="NCBI Taxonomy" id="669202"/>
    <lineage>
        <taxon>Eukaryota</taxon>
        <taxon>Metazoa</taxon>
        <taxon>Cnidaria</taxon>
        <taxon>Myxozoa</taxon>
        <taxon>Myxosporea</taxon>
        <taxon>Bivalvulida</taxon>
        <taxon>Platysporina</taxon>
        <taxon>Myxobolidae</taxon>
        <taxon>Thelohanellus</taxon>
    </lineage>
</organism>